<evidence type="ECO:0000313" key="1">
    <source>
        <dbReference type="EMBL" id="VFJ92166.1"/>
    </source>
</evidence>
<dbReference type="EMBL" id="CAADFG010000040">
    <property type="protein sequence ID" value="VFJ92166.1"/>
    <property type="molecule type" value="Genomic_DNA"/>
</dbReference>
<accession>A0A450UI00</accession>
<sequence length="84" mass="10375">MDSGLIVSRRLIPCIGWLFCVFKRRISREPRVKKLWSENTQHAEYYEYRGRYQVFSVHFRSYLANHMLDKKHLKFDLLYNIYRS</sequence>
<name>A0A450UI00_9GAMM</name>
<dbReference type="AlphaFoldDB" id="A0A450UI00"/>
<organism evidence="1">
    <name type="scientific">Candidatus Kentrum eta</name>
    <dbReference type="NCBI Taxonomy" id="2126337"/>
    <lineage>
        <taxon>Bacteria</taxon>
        <taxon>Pseudomonadati</taxon>
        <taxon>Pseudomonadota</taxon>
        <taxon>Gammaproteobacteria</taxon>
        <taxon>Candidatus Kentrum</taxon>
    </lineage>
</organism>
<reference evidence="1" key="1">
    <citation type="submission" date="2019-02" db="EMBL/GenBank/DDBJ databases">
        <authorList>
            <person name="Gruber-Vodicka R. H."/>
            <person name="Seah K. B. B."/>
        </authorList>
    </citation>
    <scope>NUCLEOTIDE SEQUENCE</scope>
    <source>
        <strain evidence="1">BECK_SA2B15</strain>
    </source>
</reference>
<protein>
    <submittedName>
        <fullName evidence="1">Uncharacterized protein</fullName>
    </submittedName>
</protein>
<gene>
    <name evidence="1" type="ORF">BECKH772A_GA0070896_100406</name>
</gene>
<proteinExistence type="predicted"/>